<proteinExistence type="predicted"/>
<accession>A0A9E7N4L0</accession>
<keyword evidence="2" id="KW-1185">Reference proteome</keyword>
<protein>
    <submittedName>
        <fullName evidence="1">Uncharacterized protein</fullName>
    </submittedName>
</protein>
<gene>
    <name evidence="1" type="ORF">BAJUN_01530</name>
</gene>
<evidence type="ECO:0000313" key="2">
    <source>
        <dbReference type="Proteomes" id="UP001057427"/>
    </source>
</evidence>
<reference evidence="1" key="1">
    <citation type="submission" date="2022-05" db="EMBL/GenBank/DDBJ databases">
        <authorList>
            <person name="Friedrich I."/>
            <person name="Poehlein A."/>
            <person name="Schneider D."/>
            <person name="Hertel R."/>
            <person name="Daniel R."/>
        </authorList>
    </citation>
    <scope>NUCLEOTIDE SEQUENCE</scope>
</reference>
<dbReference type="Proteomes" id="UP001057427">
    <property type="component" value="Segment"/>
</dbReference>
<name>A0A9E7N4L0_9CAUD</name>
<dbReference type="EMBL" id="ON529858">
    <property type="protein sequence ID" value="UTC29783.1"/>
    <property type="molecule type" value="Genomic_DNA"/>
</dbReference>
<evidence type="ECO:0000313" key="1">
    <source>
        <dbReference type="EMBL" id="UTC29783.1"/>
    </source>
</evidence>
<organism evidence="1 2">
    <name type="scientific">Brevundimonas phage vB_BgoS-Bajun</name>
    <dbReference type="NCBI Taxonomy" id="2948594"/>
    <lineage>
        <taxon>Viruses</taxon>
        <taxon>Duplodnaviria</taxon>
        <taxon>Heunggongvirae</taxon>
        <taxon>Uroviricota</taxon>
        <taxon>Caudoviricetes</taxon>
        <taxon>Dolichocephalovirinae</taxon>
    </lineage>
</organism>
<sequence>MGEAKKRLTAAEALASIKWTHGLVITGGFPATREVFRRRAAGLPEDEALTETALAEIDERIASIGETQEGNP</sequence>